<dbReference type="Proteomes" id="UP000516428">
    <property type="component" value="Chromosome"/>
</dbReference>
<sequence>MDRIIAEVHAFDGAHVQLPTPGDGTPEIAWGDAFFFYAPDGRPPAHTQPYATIVTKNYPGDTASGLDTPDRWRLNIQVARTAPAPDLPVDPDHSAVDVVLPHPVYAAQGWICVVNPAERTTHRALSLLRDAHEAARARHERRLTADG</sequence>
<accession>A0A7H1BJA0</accession>
<evidence type="ECO:0000259" key="1">
    <source>
        <dbReference type="Pfam" id="PF19694"/>
    </source>
</evidence>
<keyword evidence="3" id="KW-1185">Reference proteome</keyword>
<dbReference type="InterPro" id="IPR045676">
    <property type="entry name" value="DUF6194"/>
</dbReference>
<dbReference type="RefSeq" id="WP_188341461.1">
    <property type="nucleotide sequence ID" value="NZ_CP061281.1"/>
</dbReference>
<dbReference type="KEGG" id="sxn:IAG42_18425"/>
<reference evidence="2 3" key="1">
    <citation type="submission" date="2020-09" db="EMBL/GenBank/DDBJ databases">
        <title>A novel species.</title>
        <authorList>
            <person name="Gao J."/>
        </authorList>
    </citation>
    <scope>NUCLEOTIDE SEQUENCE [LARGE SCALE GENOMIC DNA]</scope>
    <source>
        <strain evidence="2 3">CRXT-Y-14</strain>
    </source>
</reference>
<dbReference type="Pfam" id="PF19694">
    <property type="entry name" value="DUF6194"/>
    <property type="match status" value="1"/>
</dbReference>
<gene>
    <name evidence="2" type="ORF">IAG42_18425</name>
</gene>
<protein>
    <recommendedName>
        <fullName evidence="1">DUF6194 domain-containing protein</fullName>
    </recommendedName>
</protein>
<evidence type="ECO:0000313" key="3">
    <source>
        <dbReference type="Proteomes" id="UP000516428"/>
    </source>
</evidence>
<dbReference type="EMBL" id="CP061281">
    <property type="protein sequence ID" value="QNS08805.1"/>
    <property type="molecule type" value="Genomic_DNA"/>
</dbReference>
<dbReference type="AlphaFoldDB" id="A0A7H1BJA0"/>
<organism evidence="2 3">
    <name type="scientific">Streptomyces xanthii</name>
    <dbReference type="NCBI Taxonomy" id="2768069"/>
    <lineage>
        <taxon>Bacteria</taxon>
        <taxon>Bacillati</taxon>
        <taxon>Actinomycetota</taxon>
        <taxon>Actinomycetes</taxon>
        <taxon>Kitasatosporales</taxon>
        <taxon>Streptomycetaceae</taxon>
        <taxon>Streptomyces</taxon>
    </lineage>
</organism>
<proteinExistence type="predicted"/>
<feature type="domain" description="DUF6194" evidence="1">
    <location>
        <begin position="1"/>
        <end position="142"/>
    </location>
</feature>
<evidence type="ECO:0000313" key="2">
    <source>
        <dbReference type="EMBL" id="QNS08805.1"/>
    </source>
</evidence>
<name>A0A7H1BJA0_9ACTN</name>